<feature type="binding site" evidence="6">
    <location>
        <position position="51"/>
    </location>
    <ligand>
        <name>NAD(+)</name>
        <dbReference type="ChEBI" id="CHEBI:57540"/>
    </ligand>
</feature>
<evidence type="ECO:0000313" key="9">
    <source>
        <dbReference type="Proteomes" id="UP000779507"/>
    </source>
</evidence>
<feature type="binding site" evidence="6">
    <location>
        <begin position="12"/>
        <end position="14"/>
    </location>
    <ligand>
        <name>NAD(+)</name>
        <dbReference type="ChEBI" id="CHEBI:57540"/>
    </ligand>
</feature>
<keyword evidence="2 6" id="KW-0328">Glycosyltransferase</keyword>
<keyword evidence="1 6" id="KW-1277">Toxin-antitoxin system</keyword>
<keyword evidence="3 6" id="KW-0808">Transferase</keyword>
<evidence type="ECO:0000256" key="3">
    <source>
        <dbReference type="ARBA" id="ARBA00022679"/>
    </source>
</evidence>
<feature type="active site" evidence="6">
    <location>
        <position position="163"/>
    </location>
</feature>
<dbReference type="InterPro" id="IPR029494">
    <property type="entry name" value="DarT"/>
</dbReference>
<keyword evidence="9" id="KW-1185">Reference proteome</keyword>
<organism evidence="8 9">
    <name type="scientific">Hymenobacter caeli</name>
    <dbReference type="NCBI Taxonomy" id="2735894"/>
    <lineage>
        <taxon>Bacteria</taxon>
        <taxon>Pseudomonadati</taxon>
        <taxon>Bacteroidota</taxon>
        <taxon>Cytophagia</taxon>
        <taxon>Cytophagales</taxon>
        <taxon>Hymenobacteraceae</taxon>
        <taxon>Hymenobacter</taxon>
    </lineage>
</organism>
<comment type="caution">
    <text evidence="6">Lacks conserved residue(s) required for the propagation of feature annotation.</text>
</comment>
<evidence type="ECO:0000313" key="8">
    <source>
        <dbReference type="EMBL" id="NRT18018.1"/>
    </source>
</evidence>
<gene>
    <name evidence="8" type="ORF">HNP98_000829</name>
</gene>
<proteinExistence type="inferred from homology"/>
<feature type="active site" description="Proton acceptor" evidence="6">
    <location>
        <position position="51"/>
    </location>
</feature>
<sequence>MATPPAEVWLFRILHADNVAYALRHGLFTRSHPLHDPNYIFIGDATLTTARHEYHIPMVGAGSLGDYVPFYFGPLSPMLLNIKTGWRGVTQRPQRDIVYFCCRLADVQACGQPVIFTDGHAKTRTSRFFRNLTDLDQLDWPVIKLRYWPDAEDNDRQRRKQAECLVWEHVPPNCVSHIVVFDEAQRAFVAGLLQAIGHRAALHVEAAKFYFH</sequence>
<evidence type="ECO:0000256" key="1">
    <source>
        <dbReference type="ARBA" id="ARBA00022649"/>
    </source>
</evidence>
<keyword evidence="5 6" id="KW-0238">DNA-binding</keyword>
<keyword evidence="4 6" id="KW-0548">Nucleotidyltransferase</keyword>
<evidence type="ECO:0000256" key="6">
    <source>
        <dbReference type="PROSITE-ProRule" id="PRU01362"/>
    </source>
</evidence>
<feature type="domain" description="DarT" evidence="7">
    <location>
        <begin position="8"/>
        <end position="212"/>
    </location>
</feature>
<reference evidence="8 9" key="1">
    <citation type="submission" date="2020-05" db="EMBL/GenBank/DDBJ databases">
        <title>Genomic Encyclopedia of Type Strains, Phase IV (KMG-V): Genome sequencing to study the core and pangenomes of soil and plant-associated prokaryotes.</title>
        <authorList>
            <person name="Whitman W."/>
        </authorList>
    </citation>
    <scope>NUCLEOTIDE SEQUENCE [LARGE SCALE GENOMIC DNA]</scope>
    <source>
        <strain evidence="8 9">9A</strain>
    </source>
</reference>
<evidence type="ECO:0000256" key="2">
    <source>
        <dbReference type="ARBA" id="ARBA00022676"/>
    </source>
</evidence>
<comment type="catalytic activity">
    <reaction evidence="6">
        <text>a thymidine in DNA + NAD(+) = an N-(ADP-alpha-D-ribosyl)-thymidine in DNA + nicotinamide + H(+)</text>
        <dbReference type="Rhea" id="RHEA:71651"/>
        <dbReference type="Rhea" id="RHEA-COMP:13556"/>
        <dbReference type="Rhea" id="RHEA-COMP:18051"/>
        <dbReference type="ChEBI" id="CHEBI:15378"/>
        <dbReference type="ChEBI" id="CHEBI:17154"/>
        <dbReference type="ChEBI" id="CHEBI:57540"/>
        <dbReference type="ChEBI" id="CHEBI:137386"/>
        <dbReference type="ChEBI" id="CHEBI:191199"/>
    </reaction>
</comment>
<protein>
    <recommendedName>
        <fullName evidence="7">DarT domain-containing protein</fullName>
    </recommendedName>
</protein>
<evidence type="ECO:0000256" key="4">
    <source>
        <dbReference type="ARBA" id="ARBA00022695"/>
    </source>
</evidence>
<comment type="similarity">
    <text evidence="6">Belongs to the DarT ADP-ribosyltransferase family.</text>
</comment>
<evidence type="ECO:0000259" key="7">
    <source>
        <dbReference type="PROSITE" id="PS52018"/>
    </source>
</evidence>
<accession>A0ABX2FMG7</accession>
<evidence type="ECO:0000256" key="5">
    <source>
        <dbReference type="ARBA" id="ARBA00023125"/>
    </source>
</evidence>
<name>A0ABX2FMG7_9BACT</name>
<dbReference type="Pfam" id="PF14487">
    <property type="entry name" value="DarT"/>
    <property type="match status" value="1"/>
</dbReference>
<dbReference type="PROSITE" id="PS52018">
    <property type="entry name" value="DART"/>
    <property type="match status" value="1"/>
</dbReference>
<dbReference type="EMBL" id="JABSNP010000003">
    <property type="protein sequence ID" value="NRT18018.1"/>
    <property type="molecule type" value="Genomic_DNA"/>
</dbReference>
<comment type="caution">
    <text evidence="8">The sequence shown here is derived from an EMBL/GenBank/DDBJ whole genome shotgun (WGS) entry which is preliminary data.</text>
</comment>
<dbReference type="RefSeq" id="WP_173808787.1">
    <property type="nucleotide sequence ID" value="NZ_JABSNP010000003.1"/>
</dbReference>
<dbReference type="Proteomes" id="UP000779507">
    <property type="component" value="Unassembled WGS sequence"/>
</dbReference>